<dbReference type="GO" id="GO:0046081">
    <property type="term" value="P:dUTP catabolic process"/>
    <property type="evidence" value="ECO:0007669"/>
    <property type="project" value="UniProtKB-UniRule"/>
</dbReference>
<dbReference type="CDD" id="cd07557">
    <property type="entry name" value="trimeric_dUTPase"/>
    <property type="match status" value="1"/>
</dbReference>
<feature type="domain" description="dUTPase-like" evidence="7">
    <location>
        <begin position="5"/>
        <end position="131"/>
    </location>
</feature>
<dbReference type="InterPro" id="IPR033704">
    <property type="entry name" value="dUTPase_trimeric"/>
</dbReference>
<comment type="cofactor">
    <cofactor evidence="6">
        <name>Mg(2+)</name>
        <dbReference type="ChEBI" id="CHEBI:18420"/>
    </cofactor>
</comment>
<dbReference type="InterPro" id="IPR029054">
    <property type="entry name" value="dUTPase-like"/>
</dbReference>
<keyword evidence="6" id="KW-0460">Magnesium</keyword>
<dbReference type="GO" id="GO:0004170">
    <property type="term" value="F:dUTP diphosphatase activity"/>
    <property type="evidence" value="ECO:0007669"/>
    <property type="project" value="UniProtKB-UniRule"/>
</dbReference>
<dbReference type="STRING" id="215637.A0A4P9ZK38"/>
<comment type="similarity">
    <text evidence="2 6">Belongs to the dUTPase family.</text>
</comment>
<evidence type="ECO:0000313" key="8">
    <source>
        <dbReference type="EMBL" id="RKP33626.1"/>
    </source>
</evidence>
<evidence type="ECO:0000256" key="4">
    <source>
        <dbReference type="ARBA" id="ARBA00022801"/>
    </source>
</evidence>
<evidence type="ECO:0000256" key="1">
    <source>
        <dbReference type="ARBA" id="ARBA00005142"/>
    </source>
</evidence>
<reference evidence="9" key="1">
    <citation type="journal article" date="2018" name="Nat. Microbiol.">
        <title>Leveraging single-cell genomics to expand the fungal tree of life.</title>
        <authorList>
            <person name="Ahrendt S.R."/>
            <person name="Quandt C.A."/>
            <person name="Ciobanu D."/>
            <person name="Clum A."/>
            <person name="Salamov A."/>
            <person name="Andreopoulos B."/>
            <person name="Cheng J.F."/>
            <person name="Woyke T."/>
            <person name="Pelin A."/>
            <person name="Henrissat B."/>
            <person name="Reynolds N.K."/>
            <person name="Benny G.L."/>
            <person name="Smith M.E."/>
            <person name="James T.Y."/>
            <person name="Grigoriev I.V."/>
        </authorList>
    </citation>
    <scope>NUCLEOTIDE SEQUENCE [LARGE SCALE GENOMIC DNA]</scope>
    <source>
        <strain evidence="9">RSA 468</strain>
    </source>
</reference>
<keyword evidence="6" id="KW-0479">Metal-binding</keyword>
<comment type="subunit">
    <text evidence="3 6">Homotrimer.</text>
</comment>
<dbReference type="PANTHER" id="PTHR11241:SF0">
    <property type="entry name" value="DEOXYURIDINE 5'-TRIPHOSPHATE NUCLEOTIDOHYDROLASE"/>
    <property type="match status" value="1"/>
</dbReference>
<keyword evidence="4 6" id="KW-0378">Hydrolase</keyword>
<dbReference type="EC" id="3.6.1.23" evidence="6"/>
<evidence type="ECO:0000256" key="5">
    <source>
        <dbReference type="ARBA" id="ARBA00023080"/>
    </source>
</evidence>
<dbReference type="Pfam" id="PF00692">
    <property type="entry name" value="dUTPase"/>
    <property type="match status" value="1"/>
</dbReference>
<sequence>AHPKATLPFQAYPFNAGADFSCLSEVTIPQHSSTLIDSGLIFEIPNQYYIQLQPRSSLYKSNILLLGGFIDPTYRGTVKFTLYNLNSFPVTFKAHSRLVQGIILPNILTRYTLTQEPLTQTSRGTAGFGSS</sequence>
<evidence type="ECO:0000259" key="7">
    <source>
        <dbReference type="Pfam" id="PF00692"/>
    </source>
</evidence>
<name>A0A4P9ZK38_9FUNG</name>
<evidence type="ECO:0000256" key="3">
    <source>
        <dbReference type="ARBA" id="ARBA00011233"/>
    </source>
</evidence>
<evidence type="ECO:0000313" key="9">
    <source>
        <dbReference type="Proteomes" id="UP000268162"/>
    </source>
</evidence>
<comment type="function">
    <text evidence="6">Involved in nucleotide metabolism via production of dUMP, the immediate precursor of thymidine nucleotides, and decreases the intracellular concentration of dUTP so that uracil cannot be incorporated into DNA.</text>
</comment>
<accession>A0A4P9ZK38</accession>
<protein>
    <recommendedName>
        <fullName evidence="6">Deoxyuridine 5'-triphosphate nucleotidohydrolase</fullName>
        <shortName evidence="6">dUTPase</shortName>
        <ecNumber evidence="6">3.6.1.23</ecNumber>
    </recommendedName>
    <alternativeName>
        <fullName evidence="6">dUTP pyrophosphatase</fullName>
    </alternativeName>
</protein>
<dbReference type="GO" id="GO:0000287">
    <property type="term" value="F:magnesium ion binding"/>
    <property type="evidence" value="ECO:0007669"/>
    <property type="project" value="UniProtKB-UniRule"/>
</dbReference>
<dbReference type="InterPro" id="IPR036157">
    <property type="entry name" value="dUTPase-like_sf"/>
</dbReference>
<proteinExistence type="inferred from homology"/>
<evidence type="ECO:0000256" key="2">
    <source>
        <dbReference type="ARBA" id="ARBA00006581"/>
    </source>
</evidence>
<comment type="pathway">
    <text evidence="1 6">Pyrimidine metabolism; dUMP biosynthesis; dUMP from dCTP (dUTP route): step 2/2.</text>
</comment>
<keyword evidence="9" id="KW-1185">Reference proteome</keyword>
<dbReference type="PANTHER" id="PTHR11241">
    <property type="entry name" value="DEOXYURIDINE 5'-TRIPHOSPHATE NUCLEOTIDOHYDROLASE"/>
    <property type="match status" value="1"/>
</dbReference>
<dbReference type="GO" id="GO:0006226">
    <property type="term" value="P:dUMP biosynthetic process"/>
    <property type="evidence" value="ECO:0007669"/>
    <property type="project" value="UniProtKB-UniRule"/>
</dbReference>
<feature type="non-terminal residue" evidence="8">
    <location>
        <position position="131"/>
    </location>
</feature>
<dbReference type="EMBL" id="ML003687">
    <property type="protein sequence ID" value="RKP33626.1"/>
    <property type="molecule type" value="Genomic_DNA"/>
</dbReference>
<feature type="non-terminal residue" evidence="8">
    <location>
        <position position="1"/>
    </location>
</feature>
<dbReference type="UniPathway" id="UPA00610">
    <property type="reaction ID" value="UER00666"/>
</dbReference>
<dbReference type="SUPFAM" id="SSF51283">
    <property type="entry name" value="dUTPase-like"/>
    <property type="match status" value="1"/>
</dbReference>
<evidence type="ECO:0000256" key="6">
    <source>
        <dbReference type="RuleBase" id="RU367024"/>
    </source>
</evidence>
<keyword evidence="5 6" id="KW-0546">Nucleotide metabolism</keyword>
<gene>
    <name evidence="8" type="ORF">BJ085DRAFT_12791</name>
</gene>
<organism evidence="8 9">
    <name type="scientific">Dimargaris cristalligena</name>
    <dbReference type="NCBI Taxonomy" id="215637"/>
    <lineage>
        <taxon>Eukaryota</taxon>
        <taxon>Fungi</taxon>
        <taxon>Fungi incertae sedis</taxon>
        <taxon>Zoopagomycota</taxon>
        <taxon>Kickxellomycotina</taxon>
        <taxon>Dimargaritomycetes</taxon>
        <taxon>Dimargaritales</taxon>
        <taxon>Dimargaritaceae</taxon>
        <taxon>Dimargaris</taxon>
    </lineage>
</organism>
<dbReference type="Proteomes" id="UP000268162">
    <property type="component" value="Unassembled WGS sequence"/>
</dbReference>
<dbReference type="AlphaFoldDB" id="A0A4P9ZK38"/>
<dbReference type="Gene3D" id="2.70.40.10">
    <property type="match status" value="1"/>
</dbReference>
<dbReference type="InterPro" id="IPR008181">
    <property type="entry name" value="dUTPase"/>
</dbReference>
<comment type="catalytic activity">
    <reaction evidence="6">
        <text>dUTP + H2O = dUMP + diphosphate + H(+)</text>
        <dbReference type="Rhea" id="RHEA:10248"/>
        <dbReference type="ChEBI" id="CHEBI:15377"/>
        <dbReference type="ChEBI" id="CHEBI:15378"/>
        <dbReference type="ChEBI" id="CHEBI:33019"/>
        <dbReference type="ChEBI" id="CHEBI:61555"/>
        <dbReference type="ChEBI" id="CHEBI:246422"/>
        <dbReference type="EC" id="3.6.1.23"/>
    </reaction>
</comment>